<dbReference type="Proteomes" id="UP001138997">
    <property type="component" value="Unassembled WGS sequence"/>
</dbReference>
<reference evidence="2" key="1">
    <citation type="submission" date="2021-11" db="EMBL/GenBank/DDBJ databases">
        <title>Streptomyces corallinus and Kineosporia corallina sp. nov., two new coral-derived marine actinobacteria.</title>
        <authorList>
            <person name="Buangrab K."/>
            <person name="Sutthacheep M."/>
            <person name="Yeemin T."/>
            <person name="Harunari E."/>
            <person name="Igarashi Y."/>
            <person name="Sripreechasak P."/>
            <person name="Kanchanasin P."/>
            <person name="Tanasupawat S."/>
            <person name="Phongsopitanun W."/>
        </authorList>
    </citation>
    <scope>NUCLEOTIDE SEQUENCE</scope>
    <source>
        <strain evidence="2">JCM 31032</strain>
    </source>
</reference>
<protein>
    <submittedName>
        <fullName evidence="2">Uncharacterized protein</fullName>
    </submittedName>
</protein>
<dbReference type="AlphaFoldDB" id="A0A9X1T501"/>
<evidence type="ECO:0000313" key="3">
    <source>
        <dbReference type="Proteomes" id="UP001138997"/>
    </source>
</evidence>
<gene>
    <name evidence="2" type="ORF">LR394_40485</name>
</gene>
<dbReference type="EMBL" id="JAJOMB010000048">
    <property type="protein sequence ID" value="MCD5317188.1"/>
    <property type="molecule type" value="Genomic_DNA"/>
</dbReference>
<accession>A0A9X1T501</accession>
<feature type="signal peptide" evidence="1">
    <location>
        <begin position="1"/>
        <end position="40"/>
    </location>
</feature>
<evidence type="ECO:0000313" key="2">
    <source>
        <dbReference type="EMBL" id="MCD5317188.1"/>
    </source>
</evidence>
<organism evidence="2 3">
    <name type="scientific">Kineosporia babensis</name>
    <dbReference type="NCBI Taxonomy" id="499548"/>
    <lineage>
        <taxon>Bacteria</taxon>
        <taxon>Bacillati</taxon>
        <taxon>Actinomycetota</taxon>
        <taxon>Actinomycetes</taxon>
        <taxon>Kineosporiales</taxon>
        <taxon>Kineosporiaceae</taxon>
        <taxon>Kineosporia</taxon>
    </lineage>
</organism>
<comment type="caution">
    <text evidence="2">The sequence shown here is derived from an EMBL/GenBank/DDBJ whole genome shotgun (WGS) entry which is preliminary data.</text>
</comment>
<feature type="chain" id="PRO_5040967715" evidence="1">
    <location>
        <begin position="41"/>
        <end position="139"/>
    </location>
</feature>
<keyword evidence="1" id="KW-0732">Signal</keyword>
<keyword evidence="3" id="KW-1185">Reference proteome</keyword>
<evidence type="ECO:0000256" key="1">
    <source>
        <dbReference type="SAM" id="SignalP"/>
    </source>
</evidence>
<sequence length="139" mass="14746">MRSLTDSFAIKARLRLLPSVILCLVAMLVASVGVASSASAATPVYGVFNASSLQLGVTQAGWPKSYNYDVVVPANKIANGGVYGIYLGGSCHAQVYTNTKSALPGWNDSNWKRLTSGDWGPGKHQTSGSFWVKIVQYGC</sequence>
<name>A0A9X1T501_9ACTN</name>
<proteinExistence type="predicted"/>
<dbReference type="RefSeq" id="WP_231450040.1">
    <property type="nucleotide sequence ID" value="NZ_JAJOMB010000048.1"/>
</dbReference>